<evidence type="ECO:0000313" key="5">
    <source>
        <dbReference type="EMBL" id="MBB4929513.1"/>
    </source>
</evidence>
<keyword evidence="1" id="KW-0813">Transport</keyword>
<protein>
    <submittedName>
        <fullName evidence="5">Putative ABC transport system ATP-binding protein</fullName>
    </submittedName>
</protein>
<dbReference type="GO" id="GO:0022857">
    <property type="term" value="F:transmembrane transporter activity"/>
    <property type="evidence" value="ECO:0007669"/>
    <property type="project" value="TreeGrafter"/>
</dbReference>
<dbReference type="GO" id="GO:0016887">
    <property type="term" value="F:ATP hydrolysis activity"/>
    <property type="evidence" value="ECO:0007669"/>
    <property type="project" value="InterPro"/>
</dbReference>
<dbReference type="CDD" id="cd03255">
    <property type="entry name" value="ABC_MJ0796_LolCDE_FtsE"/>
    <property type="match status" value="1"/>
</dbReference>
<dbReference type="InterPro" id="IPR027417">
    <property type="entry name" value="P-loop_NTPase"/>
</dbReference>
<dbReference type="GO" id="GO:0005524">
    <property type="term" value="F:ATP binding"/>
    <property type="evidence" value="ECO:0007669"/>
    <property type="project" value="UniProtKB-KW"/>
</dbReference>
<organism evidence="5 6">
    <name type="scientific">Lipingzhangella halophila</name>
    <dbReference type="NCBI Taxonomy" id="1783352"/>
    <lineage>
        <taxon>Bacteria</taxon>
        <taxon>Bacillati</taxon>
        <taxon>Actinomycetota</taxon>
        <taxon>Actinomycetes</taxon>
        <taxon>Streptosporangiales</taxon>
        <taxon>Nocardiopsidaceae</taxon>
        <taxon>Lipingzhangella</taxon>
    </lineage>
</organism>
<dbReference type="PROSITE" id="PS50893">
    <property type="entry name" value="ABC_TRANSPORTER_2"/>
    <property type="match status" value="1"/>
</dbReference>
<dbReference type="Gene3D" id="3.40.50.300">
    <property type="entry name" value="P-loop containing nucleotide triphosphate hydrolases"/>
    <property type="match status" value="1"/>
</dbReference>
<name>A0A7W7RD92_9ACTN</name>
<dbReference type="Proteomes" id="UP000523007">
    <property type="component" value="Unassembled WGS sequence"/>
</dbReference>
<dbReference type="GO" id="GO:0005886">
    <property type="term" value="C:plasma membrane"/>
    <property type="evidence" value="ECO:0007669"/>
    <property type="project" value="TreeGrafter"/>
</dbReference>
<reference evidence="5 6" key="1">
    <citation type="submission" date="2020-08" db="EMBL/GenBank/DDBJ databases">
        <title>Sequencing the genomes of 1000 actinobacteria strains.</title>
        <authorList>
            <person name="Klenk H.-P."/>
        </authorList>
    </citation>
    <scope>NUCLEOTIDE SEQUENCE [LARGE SCALE GENOMIC DNA]</scope>
    <source>
        <strain evidence="5 6">DSM 102030</strain>
    </source>
</reference>
<feature type="domain" description="ABC transporter" evidence="4">
    <location>
        <begin position="9"/>
        <end position="248"/>
    </location>
</feature>
<comment type="caution">
    <text evidence="5">The sequence shown here is derived from an EMBL/GenBank/DDBJ whole genome shotgun (WGS) entry which is preliminary data.</text>
</comment>
<gene>
    <name evidence="5" type="ORF">F4561_000333</name>
</gene>
<keyword evidence="6" id="KW-1185">Reference proteome</keyword>
<keyword evidence="2" id="KW-0547">Nucleotide-binding</keyword>
<dbReference type="SMART" id="SM00382">
    <property type="entry name" value="AAA"/>
    <property type="match status" value="1"/>
</dbReference>
<dbReference type="InterPro" id="IPR003593">
    <property type="entry name" value="AAA+_ATPase"/>
</dbReference>
<dbReference type="SUPFAM" id="SSF52540">
    <property type="entry name" value="P-loop containing nucleoside triphosphate hydrolases"/>
    <property type="match status" value="1"/>
</dbReference>
<evidence type="ECO:0000256" key="1">
    <source>
        <dbReference type="ARBA" id="ARBA00022448"/>
    </source>
</evidence>
<evidence type="ECO:0000259" key="4">
    <source>
        <dbReference type="PROSITE" id="PS50893"/>
    </source>
</evidence>
<evidence type="ECO:0000256" key="3">
    <source>
        <dbReference type="ARBA" id="ARBA00022840"/>
    </source>
</evidence>
<dbReference type="InterPro" id="IPR015854">
    <property type="entry name" value="ABC_transpr_LolD-like"/>
</dbReference>
<dbReference type="AlphaFoldDB" id="A0A7W7RD92"/>
<dbReference type="PROSITE" id="PS00211">
    <property type="entry name" value="ABC_TRANSPORTER_1"/>
    <property type="match status" value="1"/>
</dbReference>
<dbReference type="InterPro" id="IPR003439">
    <property type="entry name" value="ABC_transporter-like_ATP-bd"/>
</dbReference>
<dbReference type="PANTHER" id="PTHR24220">
    <property type="entry name" value="IMPORT ATP-BINDING PROTEIN"/>
    <property type="match status" value="1"/>
</dbReference>
<evidence type="ECO:0000313" key="6">
    <source>
        <dbReference type="Proteomes" id="UP000523007"/>
    </source>
</evidence>
<accession>A0A7W7RD92</accession>
<sequence length="256" mass="28133">MPHDDHVTLESRDLAKTYYSTDPPTKVIDGIGLAVRKGEFLVVMGASGSGKSTLLYNISGMDRPTNGNVFLEGRDLTSLSEKEMSRVRLAEMGFIFQQAYFLNNLTIRDNILLPALKGAPKEKETAIARVDTLMERFGIAHVGQHGITQVSGGQLQRASICRALAGEPSILFADEPTGSLNSSMTIEVMDALMDVHSEGTTLVMVTHDPACAARADRVIYLRDGLLVDCRDLGTWSREQATQREDDLLAWLREMGF</sequence>
<proteinExistence type="predicted"/>
<dbReference type="Pfam" id="PF00005">
    <property type="entry name" value="ABC_tran"/>
    <property type="match status" value="1"/>
</dbReference>
<dbReference type="InterPro" id="IPR017911">
    <property type="entry name" value="MacB-like_ATP-bd"/>
</dbReference>
<evidence type="ECO:0000256" key="2">
    <source>
        <dbReference type="ARBA" id="ARBA00022741"/>
    </source>
</evidence>
<dbReference type="EMBL" id="JACHJT010000001">
    <property type="protein sequence ID" value="MBB4929513.1"/>
    <property type="molecule type" value="Genomic_DNA"/>
</dbReference>
<dbReference type="PANTHER" id="PTHR24220:SF685">
    <property type="entry name" value="ABC TRANSPORTER RELATED"/>
    <property type="match status" value="1"/>
</dbReference>
<dbReference type="InterPro" id="IPR017871">
    <property type="entry name" value="ABC_transporter-like_CS"/>
</dbReference>
<dbReference type="RefSeq" id="WP_184574069.1">
    <property type="nucleotide sequence ID" value="NZ_JACHJT010000001.1"/>
</dbReference>
<keyword evidence="3 5" id="KW-0067">ATP-binding</keyword>